<gene>
    <name evidence="1" type="ORF">BOVATA_002180</name>
</gene>
<comment type="caution">
    <text evidence="1">The sequence shown here is derived from an EMBL/GenBank/DDBJ whole genome shotgun (WGS) entry which is preliminary data.</text>
</comment>
<dbReference type="RefSeq" id="XP_028864968.1">
    <property type="nucleotide sequence ID" value="XM_029009135.1"/>
</dbReference>
<dbReference type="Proteomes" id="UP000236319">
    <property type="component" value="Unassembled WGS sequence"/>
</dbReference>
<evidence type="ECO:0000313" key="2">
    <source>
        <dbReference type="Proteomes" id="UP000236319"/>
    </source>
</evidence>
<keyword evidence="2" id="KW-1185">Reference proteome</keyword>
<protein>
    <submittedName>
        <fullName evidence="1">Uncharacterized protein</fullName>
    </submittedName>
</protein>
<organism evidence="1 2">
    <name type="scientific">Babesia ovata</name>
    <dbReference type="NCBI Taxonomy" id="189622"/>
    <lineage>
        <taxon>Eukaryota</taxon>
        <taxon>Sar</taxon>
        <taxon>Alveolata</taxon>
        <taxon>Apicomplexa</taxon>
        <taxon>Aconoidasida</taxon>
        <taxon>Piroplasmida</taxon>
        <taxon>Babesiidae</taxon>
        <taxon>Babesia</taxon>
    </lineage>
</organism>
<dbReference type="AlphaFoldDB" id="A0A2H6K6W3"/>
<dbReference type="VEuPathDB" id="PiroplasmaDB:BOVATA_002180"/>
<dbReference type="EMBL" id="BDSA01000001">
    <property type="protein sequence ID" value="GBE58725.1"/>
    <property type="molecule type" value="Genomic_DNA"/>
</dbReference>
<name>A0A2H6K6W3_9APIC</name>
<proteinExistence type="predicted"/>
<evidence type="ECO:0000313" key="1">
    <source>
        <dbReference type="EMBL" id="GBE58725.1"/>
    </source>
</evidence>
<accession>A0A2H6K6W3</accession>
<dbReference type="OrthoDB" id="361216at2759"/>
<reference evidence="1 2" key="1">
    <citation type="journal article" date="2017" name="BMC Genomics">
        <title>Whole-genome assembly of Babesia ovata and comparative genomics between closely related pathogens.</title>
        <authorList>
            <person name="Yamagishi J."/>
            <person name="Asada M."/>
            <person name="Hakimi H."/>
            <person name="Tanaka T.Q."/>
            <person name="Sugimoto C."/>
            <person name="Kawazu S."/>
        </authorList>
    </citation>
    <scope>NUCLEOTIDE SEQUENCE [LARGE SCALE GENOMIC DNA]</scope>
    <source>
        <strain evidence="1 2">Miyake</strain>
    </source>
</reference>
<sequence>MKCIPVYCIAFLGTQSPSERLLLPRRQLVEAGCSIHELNTLRSGSRSALYYAAGRHHGLHEHADPLETESPDTRVTEWSPGRHRSFRCAGIASPDSVFREPLPGEAITLPNPSATTGEYLLDRAIIHRVAELRTFLEDIEVSRGKKSQLREIERGLNNGDYEIRQVTKEEADRLEAAAKANPNVEIQDPVDETGMPETPMEINETTLEPIKEHMYEENMLEEVLGKAFSVYRKNRDQASIQRLEGIASEIAPIADKVRKERAEEIIVRLINCYVDGRENIDDVLQRLYRQKQLNKYLMQRFDELIKLASKKFRLSDEHPALSERFLRTLKDRVAAEVLTSARGTSKWVRILAECFRYDNCVEYEKVLKKNLRKIEDIEDFRDWLLDGIAYCRDKGRMEERIEAMETIESIVVGLHPVWTPQDNYVETEDRPYDHPIIFEDDDTSG</sequence>
<dbReference type="GeneID" id="39872495"/>